<dbReference type="PANTHER" id="PTHR42103:SF2">
    <property type="entry name" value="AB HYDROLASE-1 DOMAIN-CONTAINING PROTEIN"/>
    <property type="match status" value="1"/>
</dbReference>
<dbReference type="EMBL" id="BDGU01000989">
    <property type="protein sequence ID" value="GAW09074.1"/>
    <property type="molecule type" value="Genomic_DNA"/>
</dbReference>
<evidence type="ECO:0000313" key="3">
    <source>
        <dbReference type="Proteomes" id="UP000188533"/>
    </source>
</evidence>
<evidence type="ECO:0000259" key="1">
    <source>
        <dbReference type="Pfam" id="PF02129"/>
    </source>
</evidence>
<comment type="caution">
    <text evidence="2">The sequence shown here is derived from an EMBL/GenBank/DDBJ whole genome shotgun (WGS) entry which is preliminary data.</text>
</comment>
<reference evidence="2 3" key="2">
    <citation type="submission" date="2017-02" db="EMBL/GenBank/DDBJ databases">
        <title>A genome survey and senescence transcriptome analysis in Lentinula edodes.</title>
        <authorList>
            <person name="Sakamoto Y."/>
            <person name="Nakade K."/>
            <person name="Sato S."/>
            <person name="Yoshida Y."/>
            <person name="Miyazaki K."/>
            <person name="Natsume S."/>
            <person name="Konno N."/>
        </authorList>
    </citation>
    <scope>NUCLEOTIDE SEQUENCE [LARGE SCALE GENOMIC DNA]</scope>
    <source>
        <strain evidence="2 3">NBRC 111202</strain>
    </source>
</reference>
<dbReference type="Pfam" id="PF02129">
    <property type="entry name" value="Peptidase_S15"/>
    <property type="match status" value="1"/>
</dbReference>
<dbReference type="Gene3D" id="3.40.50.1820">
    <property type="entry name" value="alpha/beta hydrolase"/>
    <property type="match status" value="1"/>
</dbReference>
<feature type="domain" description="Xaa-Pro dipeptidyl-peptidase-like" evidence="1">
    <location>
        <begin position="62"/>
        <end position="139"/>
    </location>
</feature>
<keyword evidence="3" id="KW-1185">Reference proteome</keyword>
<name>A0A1Q3EPN3_LENED</name>
<protein>
    <submittedName>
        <fullName evidence="2">Alpha beta-hydrolase</fullName>
    </submittedName>
</protein>
<proteinExistence type="predicted"/>
<dbReference type="AlphaFoldDB" id="A0A1Q3EPN3"/>
<keyword evidence="2" id="KW-0378">Hydrolase</keyword>
<dbReference type="InterPro" id="IPR000383">
    <property type="entry name" value="Xaa-Pro-like_dom"/>
</dbReference>
<dbReference type="STRING" id="5353.A0A1Q3EPN3"/>
<organism evidence="2 3">
    <name type="scientific">Lentinula edodes</name>
    <name type="common">Shiitake mushroom</name>
    <name type="synonym">Lentinus edodes</name>
    <dbReference type="NCBI Taxonomy" id="5353"/>
    <lineage>
        <taxon>Eukaryota</taxon>
        <taxon>Fungi</taxon>
        <taxon>Dikarya</taxon>
        <taxon>Basidiomycota</taxon>
        <taxon>Agaricomycotina</taxon>
        <taxon>Agaricomycetes</taxon>
        <taxon>Agaricomycetidae</taxon>
        <taxon>Agaricales</taxon>
        <taxon>Marasmiineae</taxon>
        <taxon>Omphalotaceae</taxon>
        <taxon>Lentinula</taxon>
    </lineage>
</organism>
<accession>A0A1Q3EPN3</accession>
<evidence type="ECO:0000313" key="2">
    <source>
        <dbReference type="EMBL" id="GAW09074.1"/>
    </source>
</evidence>
<gene>
    <name evidence="2" type="ORF">LENED_011204</name>
</gene>
<dbReference type="PANTHER" id="PTHR42103">
    <property type="entry name" value="ALPHA/BETA-HYDROLASES SUPERFAMILY PROTEIN"/>
    <property type="match status" value="1"/>
</dbReference>
<dbReference type="Proteomes" id="UP000188533">
    <property type="component" value="Unassembled WGS sequence"/>
</dbReference>
<sequence length="260" mass="29047">MLLDIDVSGITLKGEYLPPTIQRSTEECVKIAVCLHPWSWLGGNMNDPVLDIITESLQIKDYHVFRYNSRGVGGSSGWPSFTGFTEGKDLEAVVDWSLRYVQSHATSNAADITVTIIGYSYGSLIASLHPLMQNTQIKTSHILISYPLGPRSYLTLFRSSTYASKLQELIRSQDSNVLIIYGNQDEFTSAKSYESWVKELAELRKDGSLKQSQTSGHNSESGLVEQGQRGLTLLCRSGASHFWRGRHGVWLSEVIGKWLR</sequence>
<dbReference type="SUPFAM" id="SSF53474">
    <property type="entry name" value="alpha/beta-Hydrolases"/>
    <property type="match status" value="1"/>
</dbReference>
<dbReference type="GO" id="GO:0016787">
    <property type="term" value="F:hydrolase activity"/>
    <property type="evidence" value="ECO:0007669"/>
    <property type="project" value="UniProtKB-KW"/>
</dbReference>
<reference evidence="2 3" key="1">
    <citation type="submission" date="2016-08" db="EMBL/GenBank/DDBJ databases">
        <authorList>
            <consortium name="Lentinula edodes genome sequencing consortium"/>
            <person name="Sakamoto Y."/>
            <person name="Nakade K."/>
            <person name="Sato S."/>
            <person name="Yoshida Y."/>
            <person name="Miyazaki K."/>
            <person name="Natsume S."/>
            <person name="Konno N."/>
        </authorList>
    </citation>
    <scope>NUCLEOTIDE SEQUENCE [LARGE SCALE GENOMIC DNA]</scope>
    <source>
        <strain evidence="2 3">NBRC 111202</strain>
    </source>
</reference>
<dbReference type="InterPro" id="IPR029058">
    <property type="entry name" value="AB_hydrolase_fold"/>
</dbReference>